<dbReference type="InParanoid" id="A0A0D0D2R0"/>
<dbReference type="Proteomes" id="UP000054538">
    <property type="component" value="Unassembled WGS sequence"/>
</dbReference>
<name>A0A0D0D2R0_9AGAM</name>
<evidence type="ECO:0000313" key="1">
    <source>
        <dbReference type="EMBL" id="KIK82323.1"/>
    </source>
</evidence>
<sequence length="73" mass="7963">MVGDSSSGEQSWPGVDVESGMQVMPVAVAQWSGVQILSIVKNSHVNVSLAFSPRFQKHVHEDCMCEVEWPCSS</sequence>
<dbReference type="AlphaFoldDB" id="A0A0D0D2R0"/>
<reference evidence="2" key="2">
    <citation type="submission" date="2015-01" db="EMBL/GenBank/DDBJ databases">
        <title>Evolutionary Origins and Diversification of the Mycorrhizal Mutualists.</title>
        <authorList>
            <consortium name="DOE Joint Genome Institute"/>
            <consortium name="Mycorrhizal Genomics Consortium"/>
            <person name="Kohler A."/>
            <person name="Kuo A."/>
            <person name="Nagy L.G."/>
            <person name="Floudas D."/>
            <person name="Copeland A."/>
            <person name="Barry K.W."/>
            <person name="Cichocki N."/>
            <person name="Veneault-Fourrey C."/>
            <person name="LaButti K."/>
            <person name="Lindquist E.A."/>
            <person name="Lipzen A."/>
            <person name="Lundell T."/>
            <person name="Morin E."/>
            <person name="Murat C."/>
            <person name="Riley R."/>
            <person name="Ohm R."/>
            <person name="Sun H."/>
            <person name="Tunlid A."/>
            <person name="Henrissat B."/>
            <person name="Grigoriev I.V."/>
            <person name="Hibbett D.S."/>
            <person name="Martin F."/>
        </authorList>
    </citation>
    <scope>NUCLEOTIDE SEQUENCE [LARGE SCALE GENOMIC DNA]</scope>
    <source>
        <strain evidence="2">Ve08.2h10</strain>
    </source>
</reference>
<dbReference type="EMBL" id="KN825640">
    <property type="protein sequence ID" value="KIK82323.1"/>
    <property type="molecule type" value="Genomic_DNA"/>
</dbReference>
<protein>
    <submittedName>
        <fullName evidence="1">Uncharacterized protein</fullName>
    </submittedName>
</protein>
<proteinExistence type="predicted"/>
<dbReference type="HOGENOM" id="CLU_2705593_0_0_1"/>
<organism evidence="1 2">
    <name type="scientific">Paxillus rubicundulus Ve08.2h10</name>
    <dbReference type="NCBI Taxonomy" id="930991"/>
    <lineage>
        <taxon>Eukaryota</taxon>
        <taxon>Fungi</taxon>
        <taxon>Dikarya</taxon>
        <taxon>Basidiomycota</taxon>
        <taxon>Agaricomycotina</taxon>
        <taxon>Agaricomycetes</taxon>
        <taxon>Agaricomycetidae</taxon>
        <taxon>Boletales</taxon>
        <taxon>Paxilineae</taxon>
        <taxon>Paxillaceae</taxon>
        <taxon>Paxillus</taxon>
    </lineage>
</organism>
<evidence type="ECO:0000313" key="2">
    <source>
        <dbReference type="Proteomes" id="UP000054538"/>
    </source>
</evidence>
<keyword evidence="2" id="KW-1185">Reference proteome</keyword>
<reference evidence="1 2" key="1">
    <citation type="submission" date="2014-04" db="EMBL/GenBank/DDBJ databases">
        <authorList>
            <consortium name="DOE Joint Genome Institute"/>
            <person name="Kuo A."/>
            <person name="Kohler A."/>
            <person name="Jargeat P."/>
            <person name="Nagy L.G."/>
            <person name="Floudas D."/>
            <person name="Copeland A."/>
            <person name="Barry K.W."/>
            <person name="Cichocki N."/>
            <person name="Veneault-Fourrey C."/>
            <person name="LaButti K."/>
            <person name="Lindquist E.A."/>
            <person name="Lipzen A."/>
            <person name="Lundell T."/>
            <person name="Morin E."/>
            <person name="Murat C."/>
            <person name="Sun H."/>
            <person name="Tunlid A."/>
            <person name="Henrissat B."/>
            <person name="Grigoriev I.V."/>
            <person name="Hibbett D.S."/>
            <person name="Martin F."/>
            <person name="Nordberg H.P."/>
            <person name="Cantor M.N."/>
            <person name="Hua S.X."/>
        </authorList>
    </citation>
    <scope>NUCLEOTIDE SEQUENCE [LARGE SCALE GENOMIC DNA]</scope>
    <source>
        <strain evidence="1 2">Ve08.2h10</strain>
    </source>
</reference>
<gene>
    <name evidence="1" type="ORF">PAXRUDRAFT_832271</name>
</gene>
<accession>A0A0D0D2R0</accession>